<comment type="caution">
    <text evidence="8">The sequence shown here is derived from an EMBL/GenBank/DDBJ whole genome shotgun (WGS) entry which is preliminary data.</text>
</comment>
<keyword evidence="5" id="KW-0326">Glycosidase</keyword>
<dbReference type="SUPFAM" id="SSF52279">
    <property type="entry name" value="Beta-D-glucan exohydrolase, C-terminal domain"/>
    <property type="match status" value="1"/>
</dbReference>
<evidence type="ECO:0000256" key="2">
    <source>
        <dbReference type="ARBA" id="ARBA00005336"/>
    </source>
</evidence>
<dbReference type="InterPro" id="IPR050226">
    <property type="entry name" value="NagZ_Beta-hexosaminidase"/>
</dbReference>
<evidence type="ECO:0000259" key="7">
    <source>
        <dbReference type="Pfam" id="PF00933"/>
    </source>
</evidence>
<dbReference type="EC" id="3.2.1.52" evidence="3"/>
<evidence type="ECO:0000256" key="3">
    <source>
        <dbReference type="ARBA" id="ARBA00012663"/>
    </source>
</evidence>
<evidence type="ECO:0000313" key="9">
    <source>
        <dbReference type="Proteomes" id="UP000230000"/>
    </source>
</evidence>
<protein>
    <recommendedName>
        <fullName evidence="3">beta-N-acetylhexosaminidase</fullName>
        <ecNumber evidence="3">3.2.1.52</ecNumber>
    </recommendedName>
</protein>
<dbReference type="SUPFAM" id="SSF56601">
    <property type="entry name" value="beta-lactamase/transpeptidase-like"/>
    <property type="match status" value="1"/>
</dbReference>
<dbReference type="Proteomes" id="UP000230000">
    <property type="component" value="Unassembled WGS sequence"/>
</dbReference>
<dbReference type="GO" id="GO:0005975">
    <property type="term" value="P:carbohydrate metabolic process"/>
    <property type="evidence" value="ECO:0007669"/>
    <property type="project" value="InterPro"/>
</dbReference>
<dbReference type="Pfam" id="PF00933">
    <property type="entry name" value="Glyco_hydro_3"/>
    <property type="match status" value="1"/>
</dbReference>
<evidence type="ECO:0000313" key="8">
    <source>
        <dbReference type="EMBL" id="PJJ76717.1"/>
    </source>
</evidence>
<accession>A0A2M9CXW3</accession>
<dbReference type="InterPro" id="IPR036962">
    <property type="entry name" value="Glyco_hydro_3_N_sf"/>
</dbReference>
<dbReference type="Gene3D" id="3.40.50.1700">
    <property type="entry name" value="Glycoside hydrolase family 3 C-terminal domain"/>
    <property type="match status" value="1"/>
</dbReference>
<comment type="similarity">
    <text evidence="2">Belongs to the glycosyl hydrolase 3 family.</text>
</comment>
<dbReference type="InterPro" id="IPR017853">
    <property type="entry name" value="GH"/>
</dbReference>
<keyword evidence="4 8" id="KW-0378">Hydrolase</keyword>
<dbReference type="SUPFAM" id="SSF51445">
    <property type="entry name" value="(Trans)glycosidases"/>
    <property type="match status" value="1"/>
</dbReference>
<evidence type="ECO:0000256" key="1">
    <source>
        <dbReference type="ARBA" id="ARBA00001231"/>
    </source>
</evidence>
<comment type="catalytic activity">
    <reaction evidence="1">
        <text>Hydrolysis of terminal non-reducing N-acetyl-D-hexosamine residues in N-acetyl-beta-D-hexosaminides.</text>
        <dbReference type="EC" id="3.2.1.52"/>
    </reaction>
</comment>
<keyword evidence="9" id="KW-1185">Reference proteome</keyword>
<dbReference type="InterPro" id="IPR001764">
    <property type="entry name" value="Glyco_hydro_3_N"/>
</dbReference>
<dbReference type="Gene3D" id="3.40.710.10">
    <property type="entry name" value="DD-peptidase/beta-lactamase superfamily"/>
    <property type="match status" value="1"/>
</dbReference>
<dbReference type="PANTHER" id="PTHR30480:SF13">
    <property type="entry name" value="BETA-HEXOSAMINIDASE"/>
    <property type="match status" value="1"/>
</dbReference>
<dbReference type="Gene3D" id="3.20.20.300">
    <property type="entry name" value="Glycoside hydrolase, family 3, N-terminal domain"/>
    <property type="match status" value="1"/>
</dbReference>
<dbReference type="Pfam" id="PF00144">
    <property type="entry name" value="Beta-lactamase"/>
    <property type="match status" value="1"/>
</dbReference>
<evidence type="ECO:0000256" key="4">
    <source>
        <dbReference type="ARBA" id="ARBA00022801"/>
    </source>
</evidence>
<sequence>MAEEACKSGRFPMFVHMFYPKSRKYCWRLLICITGCLLSSGLYAQQVKKHSSILPARRWADSVMRHMDTTRKIAQLLMIRVYNPPTPEQAARVEHEIQDLGVGGIVFFQGDPVQQALLTNQYQAMSAIPLWVGIDGEWGLAMRLLGVQPFPKQMQLGALPDASLIYQMGRIVGAQCKRMGIQINFAPDADINNNPRNPVINDRSFGENKFIVARYAQVYMQGMQQEGIIAVAKHFPGHGDTEVDSHQDLPVVGKTLRSLDTLELYPFRQLIRAGVKGIMVGHLHVPAIDSTPHMPASLSRKIVTGLLKQRMGYKGLVFTDALDMKGVTNYFQHGEAALQALLAGNDVLVLPENVEEAIDTIAAALRQRRLSMAYLDDKVRRILETKYQLGLAHWQPVDTAHLPEELNQSVSSVTKLMDDSSFVVLGNDHQFLPLPINGHERIAYVGVGLDGNQLGFADALKQYRPVDVYSFPSGSPWENIAPLARKLKYEYDAVIVGVHGLNRYPANRFGITDAELLLIQQLQQEARTVTVLFGNPYALQYFPEGEAMIVGYEDDSLAYTTAAALLFGRLEPSGRLAVSVSGRYRAGSGLTAWNRNRVVLPYVQPEQVGVDPGILKRIDTIAQEAIAAHATPGCVVLAARDGKIFFHKAYGYLDDGDTLPVQLNTIYDMASCTKVSATTLAAMRLYDEGKLNLDAGLGKYLPWLKGSDKASLTIRDVMLHQAGLVAWIPFYKNTLYDGVHPDTILYSHQRDPVHTVRVAEDLYMNPVYMDSMYVQIRNSKLIPGHRYVYSDNDFILMQKVVEAISGMRLDEYVEKTFYAPLGLTRIGFRPRSFASLNEIAPTENEKLFRLQQLHGDVHDPGAAMFGGISGHAGLFADAYDLAVLMQMLLNGGTLNGQHFLKSSTIRYFTGYRSEISRRGLGWDKPEKDRMKDPEPYPCASASPLTFGHTGFTGTCIWVDPAYKLTFIFLSNRVYPDGGANMKLIQMNIRGRIQQTLYDAMGVKPPANRIEKK</sequence>
<gene>
    <name evidence="8" type="ORF">BXY57_2349</name>
</gene>
<dbReference type="GO" id="GO:0009254">
    <property type="term" value="P:peptidoglycan turnover"/>
    <property type="evidence" value="ECO:0007669"/>
    <property type="project" value="TreeGrafter"/>
</dbReference>
<dbReference type="InterPro" id="IPR036881">
    <property type="entry name" value="Glyco_hydro_3_C_sf"/>
</dbReference>
<dbReference type="InterPro" id="IPR019800">
    <property type="entry name" value="Glyco_hydro_3_AS"/>
</dbReference>
<feature type="domain" description="Beta-lactamase-related" evidence="6">
    <location>
        <begin position="619"/>
        <end position="979"/>
    </location>
</feature>
<dbReference type="EMBL" id="PGFG01000001">
    <property type="protein sequence ID" value="PJJ76717.1"/>
    <property type="molecule type" value="Genomic_DNA"/>
</dbReference>
<organism evidence="8 9">
    <name type="scientific">Thermoflavifilum aggregans</name>
    <dbReference type="NCBI Taxonomy" id="454188"/>
    <lineage>
        <taxon>Bacteria</taxon>
        <taxon>Pseudomonadati</taxon>
        <taxon>Bacteroidota</taxon>
        <taxon>Chitinophagia</taxon>
        <taxon>Chitinophagales</taxon>
        <taxon>Chitinophagaceae</taxon>
        <taxon>Thermoflavifilum</taxon>
    </lineage>
</organism>
<dbReference type="PANTHER" id="PTHR30480">
    <property type="entry name" value="BETA-HEXOSAMINIDASE-RELATED"/>
    <property type="match status" value="1"/>
</dbReference>
<reference evidence="8 9" key="1">
    <citation type="submission" date="2017-11" db="EMBL/GenBank/DDBJ databases">
        <title>Genomic Encyclopedia of Archaeal and Bacterial Type Strains, Phase II (KMG-II): From Individual Species to Whole Genera.</title>
        <authorList>
            <person name="Goeker M."/>
        </authorList>
    </citation>
    <scope>NUCLEOTIDE SEQUENCE [LARGE SCALE GENOMIC DNA]</scope>
    <source>
        <strain evidence="8 9">DSM 27268</strain>
    </source>
</reference>
<evidence type="ECO:0000256" key="5">
    <source>
        <dbReference type="ARBA" id="ARBA00023295"/>
    </source>
</evidence>
<evidence type="ECO:0000259" key="6">
    <source>
        <dbReference type="Pfam" id="PF00144"/>
    </source>
</evidence>
<name>A0A2M9CXW3_9BACT</name>
<proteinExistence type="inferred from homology"/>
<dbReference type="GO" id="GO:0004563">
    <property type="term" value="F:beta-N-acetylhexosaminidase activity"/>
    <property type="evidence" value="ECO:0007669"/>
    <property type="project" value="UniProtKB-EC"/>
</dbReference>
<dbReference type="InterPro" id="IPR012338">
    <property type="entry name" value="Beta-lactam/transpept-like"/>
</dbReference>
<feature type="domain" description="Glycoside hydrolase family 3 N-terminal" evidence="7">
    <location>
        <begin position="71"/>
        <end position="384"/>
    </location>
</feature>
<dbReference type="AlphaFoldDB" id="A0A2M9CXW3"/>
<dbReference type="InterPro" id="IPR001466">
    <property type="entry name" value="Beta-lactam-related"/>
</dbReference>
<dbReference type="PROSITE" id="PS00775">
    <property type="entry name" value="GLYCOSYL_HYDROL_F3"/>
    <property type="match status" value="1"/>
</dbReference>